<dbReference type="STRING" id="1397108.IMCC12053_2913"/>
<dbReference type="GO" id="GO:0005886">
    <property type="term" value="C:plasma membrane"/>
    <property type="evidence" value="ECO:0007669"/>
    <property type="project" value="TreeGrafter"/>
</dbReference>
<dbReference type="PANTHER" id="PTHR34820">
    <property type="entry name" value="INNER MEMBRANE PROTEIN YEBZ"/>
    <property type="match status" value="1"/>
</dbReference>
<reference evidence="5 6" key="1">
    <citation type="submission" date="2015-05" db="EMBL/GenBank/DDBJ databases">
        <authorList>
            <person name="Wang D.B."/>
            <person name="Wang M."/>
        </authorList>
    </citation>
    <scope>NUCLEOTIDE SEQUENCE [LARGE SCALE GENOMIC DNA]</scope>
    <source>
        <strain evidence="5 6">IMCC 12053</strain>
    </source>
</reference>
<dbReference type="PANTHER" id="PTHR34820:SF4">
    <property type="entry name" value="INNER MEMBRANE PROTEIN YEBZ"/>
    <property type="match status" value="1"/>
</dbReference>
<dbReference type="RefSeq" id="WP_062220170.1">
    <property type="nucleotide sequence ID" value="NZ_CP012023.1"/>
</dbReference>
<dbReference type="Proteomes" id="UP000064920">
    <property type="component" value="Chromosome"/>
</dbReference>
<comment type="subcellular location">
    <subcellularLocation>
        <location evidence="1">Cell envelope</location>
    </subcellularLocation>
</comment>
<dbReference type="GO" id="GO:0005507">
    <property type="term" value="F:copper ion binding"/>
    <property type="evidence" value="ECO:0007669"/>
    <property type="project" value="InterPro"/>
</dbReference>
<dbReference type="SUPFAM" id="SSF81296">
    <property type="entry name" value="E set domains"/>
    <property type="match status" value="1"/>
</dbReference>
<evidence type="ECO:0000256" key="4">
    <source>
        <dbReference type="ARBA" id="ARBA00023008"/>
    </source>
</evidence>
<dbReference type="InterPro" id="IPR014755">
    <property type="entry name" value="Cu-Rt/internalin_Ig-like"/>
</dbReference>
<evidence type="ECO:0000256" key="2">
    <source>
        <dbReference type="ARBA" id="ARBA00022723"/>
    </source>
</evidence>
<dbReference type="KEGG" id="cmar:IMCC12053_2913"/>
<dbReference type="GO" id="GO:0030313">
    <property type="term" value="C:cell envelope"/>
    <property type="evidence" value="ECO:0007669"/>
    <property type="project" value="UniProtKB-SubCell"/>
</dbReference>
<dbReference type="PATRIC" id="fig|1397108.4.peg.2985"/>
<dbReference type="AlphaFoldDB" id="A0A0P0AD81"/>
<keyword evidence="3" id="KW-0732">Signal</keyword>
<dbReference type="InterPro" id="IPR032694">
    <property type="entry name" value="CopC/D"/>
</dbReference>
<organism evidence="5 6">
    <name type="scientific">Celeribacter marinus</name>
    <dbReference type="NCBI Taxonomy" id="1397108"/>
    <lineage>
        <taxon>Bacteria</taxon>
        <taxon>Pseudomonadati</taxon>
        <taxon>Pseudomonadota</taxon>
        <taxon>Alphaproteobacteria</taxon>
        <taxon>Rhodobacterales</taxon>
        <taxon>Roseobacteraceae</taxon>
        <taxon>Celeribacter</taxon>
    </lineage>
</organism>
<evidence type="ECO:0000256" key="1">
    <source>
        <dbReference type="ARBA" id="ARBA00004196"/>
    </source>
</evidence>
<dbReference type="Gene3D" id="2.60.40.1220">
    <property type="match status" value="1"/>
</dbReference>
<dbReference type="GO" id="GO:0006825">
    <property type="term" value="P:copper ion transport"/>
    <property type="evidence" value="ECO:0007669"/>
    <property type="project" value="InterPro"/>
</dbReference>
<dbReference type="InterPro" id="IPR007348">
    <property type="entry name" value="CopC_dom"/>
</dbReference>
<dbReference type="GO" id="GO:0042597">
    <property type="term" value="C:periplasmic space"/>
    <property type="evidence" value="ECO:0007669"/>
    <property type="project" value="InterPro"/>
</dbReference>
<sequence length="114" mass="12167">MKQSIFAILALIATATGAWAHSKAEETTPANEATVASVEAIEMRFDDPMRVIAITLTGPDGEVDIERETGMDAVTEFRALPPADLPDGAYTVDWRGLSADGHPMQGTFGFKVAD</sequence>
<evidence type="ECO:0000256" key="3">
    <source>
        <dbReference type="ARBA" id="ARBA00022729"/>
    </source>
</evidence>
<keyword evidence="6" id="KW-1185">Reference proteome</keyword>
<proteinExistence type="predicted"/>
<protein>
    <submittedName>
        <fullName evidence="5">Uncharacterized protein</fullName>
    </submittedName>
</protein>
<dbReference type="Pfam" id="PF04234">
    <property type="entry name" value="CopC"/>
    <property type="match status" value="1"/>
</dbReference>
<keyword evidence="2" id="KW-0479">Metal-binding</keyword>
<name>A0A0P0AD81_9RHOB</name>
<keyword evidence="4" id="KW-0186">Copper</keyword>
<evidence type="ECO:0000313" key="5">
    <source>
        <dbReference type="EMBL" id="ALI56860.1"/>
    </source>
</evidence>
<dbReference type="InterPro" id="IPR014756">
    <property type="entry name" value="Ig_E-set"/>
</dbReference>
<dbReference type="EMBL" id="CP012023">
    <property type="protein sequence ID" value="ALI56860.1"/>
    <property type="molecule type" value="Genomic_DNA"/>
</dbReference>
<dbReference type="GO" id="GO:0046688">
    <property type="term" value="P:response to copper ion"/>
    <property type="evidence" value="ECO:0007669"/>
    <property type="project" value="InterPro"/>
</dbReference>
<accession>A0A0P0AD81</accession>
<dbReference type="OrthoDB" id="9796814at2"/>
<gene>
    <name evidence="5" type="ORF">IMCC12053_2913</name>
</gene>
<evidence type="ECO:0000313" key="6">
    <source>
        <dbReference type="Proteomes" id="UP000064920"/>
    </source>
</evidence>